<dbReference type="PANTHER" id="PTHR21028">
    <property type="entry name" value="SI:CH211-156B7.4"/>
    <property type="match status" value="1"/>
</dbReference>
<sequence>MNKTNLELKHHCSDFVSVRKVLSKIGAKKEVVKRQVDYFFELPNKRGGTSPRLKLRVEGKVKTLIYYERPDFVKAKDTTSDIKLYDVKDNNLLPFLKRSLGTKAVVDKKREVWRKTNTVFHIDNVKGVGGIFEIELQKKGKITENDRKLFAYYQKELLPYLGKVIKGSNVDLVPKK</sequence>
<dbReference type="AlphaFoldDB" id="A0A1F5WQK4"/>
<proteinExistence type="predicted"/>
<dbReference type="InterPro" id="IPR023577">
    <property type="entry name" value="CYTH_domain"/>
</dbReference>
<feature type="domain" description="CYTH" evidence="1">
    <location>
        <begin position="17"/>
        <end position="140"/>
    </location>
</feature>
<dbReference type="SUPFAM" id="SSF55154">
    <property type="entry name" value="CYTH-like phosphatases"/>
    <property type="match status" value="1"/>
</dbReference>
<dbReference type="Pfam" id="PF01928">
    <property type="entry name" value="CYTH"/>
    <property type="match status" value="1"/>
</dbReference>
<evidence type="ECO:0000313" key="2">
    <source>
        <dbReference type="EMBL" id="OGF77867.1"/>
    </source>
</evidence>
<name>A0A1F5WQK4_9BACT</name>
<organism evidence="2 3">
    <name type="scientific">Candidatus Giovannonibacteria bacterium RIFCSPHIGHO2_02_43_13</name>
    <dbReference type="NCBI Taxonomy" id="1798330"/>
    <lineage>
        <taxon>Bacteria</taxon>
        <taxon>Candidatus Giovannoniibacteriota</taxon>
    </lineage>
</organism>
<evidence type="ECO:0000259" key="1">
    <source>
        <dbReference type="Pfam" id="PF01928"/>
    </source>
</evidence>
<accession>A0A1F5WQK4</accession>
<dbReference type="InterPro" id="IPR033469">
    <property type="entry name" value="CYTH-like_dom_sf"/>
</dbReference>
<evidence type="ECO:0000313" key="3">
    <source>
        <dbReference type="Proteomes" id="UP000178425"/>
    </source>
</evidence>
<dbReference type="Proteomes" id="UP000178425">
    <property type="component" value="Unassembled WGS sequence"/>
</dbReference>
<dbReference type="EMBL" id="MFHI01000034">
    <property type="protein sequence ID" value="OGF77867.1"/>
    <property type="molecule type" value="Genomic_DNA"/>
</dbReference>
<reference evidence="2 3" key="1">
    <citation type="journal article" date="2016" name="Nat. Commun.">
        <title>Thousands of microbial genomes shed light on interconnected biogeochemical processes in an aquifer system.</title>
        <authorList>
            <person name="Anantharaman K."/>
            <person name="Brown C.T."/>
            <person name="Hug L.A."/>
            <person name="Sharon I."/>
            <person name="Castelle C.J."/>
            <person name="Probst A.J."/>
            <person name="Thomas B.C."/>
            <person name="Singh A."/>
            <person name="Wilkins M.J."/>
            <person name="Karaoz U."/>
            <person name="Brodie E.L."/>
            <person name="Williams K.H."/>
            <person name="Hubbard S.S."/>
            <person name="Banfield J.F."/>
        </authorList>
    </citation>
    <scope>NUCLEOTIDE SEQUENCE [LARGE SCALE GENOMIC DNA]</scope>
</reference>
<protein>
    <recommendedName>
        <fullName evidence="1">CYTH domain-containing protein</fullName>
    </recommendedName>
</protein>
<comment type="caution">
    <text evidence="2">The sequence shown here is derived from an EMBL/GenBank/DDBJ whole genome shotgun (WGS) entry which is preliminary data.</text>
</comment>
<gene>
    <name evidence="2" type="ORF">A2W54_03655</name>
</gene>
<dbReference type="Gene3D" id="2.40.320.10">
    <property type="entry name" value="Hypothetical Protein Pfu-838710-001"/>
    <property type="match status" value="1"/>
</dbReference>
<dbReference type="PANTHER" id="PTHR21028:SF2">
    <property type="entry name" value="CYTH DOMAIN-CONTAINING PROTEIN"/>
    <property type="match status" value="1"/>
</dbReference>
<dbReference type="InterPro" id="IPR008173">
    <property type="entry name" value="Adenylyl_cyclase_CyaB"/>
</dbReference>